<keyword evidence="1" id="KW-0732">Signal</keyword>
<dbReference type="AlphaFoldDB" id="A0AAV9R3X5"/>
<organism evidence="2 3">
    <name type="scientific">Crenichthys baileyi</name>
    <name type="common">White River springfish</name>
    <dbReference type="NCBI Taxonomy" id="28760"/>
    <lineage>
        <taxon>Eukaryota</taxon>
        <taxon>Metazoa</taxon>
        <taxon>Chordata</taxon>
        <taxon>Craniata</taxon>
        <taxon>Vertebrata</taxon>
        <taxon>Euteleostomi</taxon>
        <taxon>Actinopterygii</taxon>
        <taxon>Neopterygii</taxon>
        <taxon>Teleostei</taxon>
        <taxon>Neoteleostei</taxon>
        <taxon>Acanthomorphata</taxon>
        <taxon>Ovalentaria</taxon>
        <taxon>Atherinomorphae</taxon>
        <taxon>Cyprinodontiformes</taxon>
        <taxon>Goodeidae</taxon>
        <taxon>Crenichthys</taxon>
    </lineage>
</organism>
<comment type="caution">
    <text evidence="2">The sequence shown here is derived from an EMBL/GenBank/DDBJ whole genome shotgun (WGS) entry which is preliminary data.</text>
</comment>
<evidence type="ECO:0000313" key="2">
    <source>
        <dbReference type="EMBL" id="KAK5604424.1"/>
    </source>
</evidence>
<evidence type="ECO:0000313" key="3">
    <source>
        <dbReference type="Proteomes" id="UP001311232"/>
    </source>
</evidence>
<reference evidence="2 3" key="1">
    <citation type="submission" date="2021-06" db="EMBL/GenBank/DDBJ databases">
        <authorList>
            <person name="Palmer J.M."/>
        </authorList>
    </citation>
    <scope>NUCLEOTIDE SEQUENCE [LARGE SCALE GENOMIC DNA]</scope>
    <source>
        <strain evidence="2 3">MEX-2019</strain>
        <tissue evidence="2">Muscle</tissue>
    </source>
</reference>
<feature type="signal peptide" evidence="1">
    <location>
        <begin position="1"/>
        <end position="17"/>
    </location>
</feature>
<accession>A0AAV9R3X5</accession>
<name>A0AAV9R3X5_9TELE</name>
<evidence type="ECO:0000256" key="1">
    <source>
        <dbReference type="SAM" id="SignalP"/>
    </source>
</evidence>
<evidence type="ECO:0008006" key="4">
    <source>
        <dbReference type="Google" id="ProtNLM"/>
    </source>
</evidence>
<sequence>MAPVLCWLIHLSAPAEGPLQPPAEAEWINAVTSLRVLMKTKEWNFGGCGFVVRFACCSGLNTSDTTTCLIKETRRACDGGSTFGAAAERQMDDRVSVPAEDHKQGL</sequence>
<dbReference type="Proteomes" id="UP001311232">
    <property type="component" value="Unassembled WGS sequence"/>
</dbReference>
<dbReference type="EMBL" id="JAHHUM010002346">
    <property type="protein sequence ID" value="KAK5604424.1"/>
    <property type="molecule type" value="Genomic_DNA"/>
</dbReference>
<feature type="chain" id="PRO_5043743158" description="Secreted protein" evidence="1">
    <location>
        <begin position="18"/>
        <end position="106"/>
    </location>
</feature>
<gene>
    <name evidence="2" type="ORF">CRENBAI_017721</name>
</gene>
<proteinExistence type="predicted"/>
<keyword evidence="3" id="KW-1185">Reference proteome</keyword>
<protein>
    <recommendedName>
        <fullName evidence="4">Secreted protein</fullName>
    </recommendedName>
</protein>